<dbReference type="GO" id="GO:0030955">
    <property type="term" value="F:potassium ion binding"/>
    <property type="evidence" value="ECO:0007669"/>
    <property type="project" value="UniProtKB-UniRule"/>
</dbReference>
<dbReference type="InterPro" id="IPR004623">
    <property type="entry name" value="KdpA"/>
</dbReference>
<feature type="transmembrane region" description="Helical" evidence="9">
    <location>
        <begin position="59"/>
        <end position="82"/>
    </location>
</feature>
<keyword evidence="2 9" id="KW-1003">Cell membrane</keyword>
<evidence type="ECO:0000256" key="7">
    <source>
        <dbReference type="ARBA" id="ARBA00023065"/>
    </source>
</evidence>
<comment type="subcellular location">
    <subcellularLocation>
        <location evidence="9">Cell membrane</location>
        <topology evidence="9">Multi-pass membrane protein</topology>
    </subcellularLocation>
</comment>
<evidence type="ECO:0000256" key="6">
    <source>
        <dbReference type="ARBA" id="ARBA00022989"/>
    </source>
</evidence>
<dbReference type="Pfam" id="PF03814">
    <property type="entry name" value="KdpA"/>
    <property type="match status" value="1"/>
</dbReference>
<evidence type="ECO:0000256" key="5">
    <source>
        <dbReference type="ARBA" id="ARBA00022958"/>
    </source>
</evidence>
<comment type="subunit">
    <text evidence="9">The system is composed of three essential subunits: KdpA, KdpB and KdpC.</text>
</comment>
<dbReference type="PANTHER" id="PTHR30607">
    <property type="entry name" value="POTASSIUM-TRANSPORTING ATPASE A CHAIN"/>
    <property type="match status" value="1"/>
</dbReference>
<comment type="similarity">
    <text evidence="9">Belongs to the KdpA family.</text>
</comment>
<feature type="transmembrane region" description="Helical" evidence="9">
    <location>
        <begin position="249"/>
        <end position="270"/>
    </location>
</feature>
<evidence type="ECO:0000256" key="9">
    <source>
        <dbReference type="HAMAP-Rule" id="MF_00275"/>
    </source>
</evidence>
<keyword evidence="4 9" id="KW-0812">Transmembrane</keyword>
<keyword evidence="8 9" id="KW-0472">Membrane</keyword>
<feature type="transmembrane region" description="Helical" evidence="9">
    <location>
        <begin position="379"/>
        <end position="398"/>
    </location>
</feature>
<evidence type="ECO:0000256" key="2">
    <source>
        <dbReference type="ARBA" id="ARBA00022475"/>
    </source>
</evidence>
<name>A0A9P3T4Y9_KLUIN</name>
<comment type="caution">
    <text evidence="10">The sequence shown here is derived from an EMBL/GenBank/DDBJ whole genome shotgun (WGS) entry which is preliminary data.</text>
</comment>
<keyword evidence="7 9" id="KW-0406">Ion transport</keyword>
<reference evidence="10" key="1">
    <citation type="journal article" date="2018" name="Genome Biol.">
        <title>SKESA: strategic k-mer extension for scrupulous assemblies.</title>
        <authorList>
            <person name="Souvorov A."/>
            <person name="Agarwala R."/>
            <person name="Lipman D.J."/>
        </authorList>
    </citation>
    <scope>NUCLEOTIDE SEQUENCE</scope>
    <source>
        <strain evidence="10">CAVp300</strain>
    </source>
</reference>
<feature type="transmembrane region" description="Helical" evidence="9">
    <location>
        <begin position="525"/>
        <end position="549"/>
    </location>
</feature>
<feature type="transmembrane region" description="Helical" evidence="9">
    <location>
        <begin position="282"/>
        <end position="301"/>
    </location>
</feature>
<dbReference type="AlphaFoldDB" id="A0A9P3T4Y9"/>
<dbReference type="GO" id="GO:0005886">
    <property type="term" value="C:plasma membrane"/>
    <property type="evidence" value="ECO:0007669"/>
    <property type="project" value="UniProtKB-SubCell"/>
</dbReference>
<dbReference type="PIRSF" id="PIRSF001294">
    <property type="entry name" value="K_ATPaseA"/>
    <property type="match status" value="1"/>
</dbReference>
<evidence type="ECO:0000256" key="3">
    <source>
        <dbReference type="ARBA" id="ARBA00022538"/>
    </source>
</evidence>
<feature type="transmembrane region" description="Helical" evidence="9">
    <location>
        <begin position="131"/>
        <end position="152"/>
    </location>
</feature>
<keyword evidence="6 9" id="KW-1133">Transmembrane helix</keyword>
<dbReference type="NCBIfam" id="TIGR00680">
    <property type="entry name" value="kdpA"/>
    <property type="match status" value="1"/>
</dbReference>
<evidence type="ECO:0000313" key="10">
    <source>
        <dbReference type="EMBL" id="HAT3580246.1"/>
    </source>
</evidence>
<proteinExistence type="inferred from homology"/>
<keyword evidence="5 9" id="KW-0630">Potassium</keyword>
<dbReference type="GO" id="GO:0008556">
    <property type="term" value="F:P-type potassium transmembrane transporter activity"/>
    <property type="evidence" value="ECO:0007669"/>
    <property type="project" value="InterPro"/>
</dbReference>
<dbReference type="EMBL" id="DACSUM010000003">
    <property type="protein sequence ID" value="HAT3580246.1"/>
    <property type="molecule type" value="Genomic_DNA"/>
</dbReference>
<feature type="transmembrane region" description="Helical" evidence="9">
    <location>
        <begin position="354"/>
        <end position="373"/>
    </location>
</feature>
<reference evidence="10" key="2">
    <citation type="submission" date="2020-10" db="EMBL/GenBank/DDBJ databases">
        <authorList>
            <consortium name="NCBI Pathogen Detection Project"/>
        </authorList>
    </citation>
    <scope>NUCLEOTIDE SEQUENCE</scope>
    <source>
        <strain evidence="10">CAVp300</strain>
    </source>
</reference>
<feature type="transmembrane region" description="Helical" evidence="9">
    <location>
        <begin position="418"/>
        <end position="437"/>
    </location>
</feature>
<dbReference type="Proteomes" id="UP000867740">
    <property type="component" value="Unassembled WGS sequence"/>
</dbReference>
<evidence type="ECO:0000256" key="1">
    <source>
        <dbReference type="ARBA" id="ARBA00022448"/>
    </source>
</evidence>
<accession>A0A9P3T4Y9</accession>
<evidence type="ECO:0000313" key="11">
    <source>
        <dbReference type="Proteomes" id="UP000867740"/>
    </source>
</evidence>
<evidence type="ECO:0000256" key="8">
    <source>
        <dbReference type="ARBA" id="ARBA00023136"/>
    </source>
</evidence>
<feature type="transmembrane region" description="Helical" evidence="9">
    <location>
        <begin position="173"/>
        <end position="194"/>
    </location>
</feature>
<protein>
    <recommendedName>
        <fullName evidence="9">Potassium-transporting ATPase potassium-binding subunit</fullName>
    </recommendedName>
    <alternativeName>
        <fullName evidence="9">ATP phosphohydrolase [potassium-transporting] A chain</fullName>
    </alternativeName>
    <alternativeName>
        <fullName evidence="9">Potassium-binding and translocating subunit A</fullName>
    </alternativeName>
    <alternativeName>
        <fullName evidence="9">Potassium-translocating ATPase A chain</fullName>
    </alternativeName>
</protein>
<feature type="transmembrane region" description="Helical" evidence="9">
    <location>
        <begin position="327"/>
        <end position="347"/>
    </location>
</feature>
<comment type="function">
    <text evidence="9">Part of the high-affinity ATP-driven potassium transport (or Kdp) system, which catalyzes the hydrolysis of ATP coupled with the electrogenic transport of potassium into the cytoplasm. This subunit binds the extracellular potassium ions and delivers the ions to the membrane domain of KdpB through an intramembrane tunnel.</text>
</comment>
<keyword evidence="3 9" id="KW-0633">Potassium transport</keyword>
<sequence>MAAQAFLLIVSFLLVLFILARPLGTLLAKMIVGAPLPGVSTLENGLLRMMGIDSREMGWLQYLMAIVWLNIFGLVLLFAMLMLQGILPFNPQQFPGLSWHLALNTAVSFVTNTNWQSYSGETTLSYFSQMVGLTVQNFLSAATGIAVIFALIRAFARHSVTTLGNAWVDLTRITLWVLLPLSLVIALIFIQQGALQNILPYQPFTSLEGAKQLLPMGPVASQEAIKMLGTNGGGFFNANSSHPFENPTALTNFVQMLAIFLIPAALCFAFGDAVSDRRQGHAILWAMSIIFVICVAVVMWAEWQGNPHFLTLGGDSAINMEGKESRFGILASSLFAVITTSASCGAVNAMHDSFTALGGMVPMWLMQIGEVVFGGVGSGLYGMLLFVMLAVFIAGLMIGRTPEYLGKKIDVREMKMTALAILVTPALVLIGTALAMMTEAGSSGMLNPGIHGFSEVLYAVSSAANNNGSAFAGLSANTPFWNCLLAFCMFIGRFGIIVPVMAIAGSLVNKKIQPASTGTLPTHGALFVGLLIGTVLLVGALTFIPALALGPVAEYLSLR</sequence>
<dbReference type="HAMAP" id="MF_00275">
    <property type="entry name" value="KdpA"/>
    <property type="match status" value="1"/>
</dbReference>
<feature type="transmembrane region" description="Helical" evidence="9">
    <location>
        <begin position="479"/>
        <end position="504"/>
    </location>
</feature>
<dbReference type="PANTHER" id="PTHR30607:SF2">
    <property type="entry name" value="POTASSIUM-TRANSPORTING ATPASE POTASSIUM-BINDING SUBUNIT"/>
    <property type="match status" value="1"/>
</dbReference>
<dbReference type="RefSeq" id="WP_047371250.1">
    <property type="nucleotide sequence ID" value="NZ_CABMNU010000005.1"/>
</dbReference>
<organism evidence="10 11">
    <name type="scientific">Kluyvera intermedia</name>
    <name type="common">Enterobacter intermedius</name>
    <dbReference type="NCBI Taxonomy" id="61648"/>
    <lineage>
        <taxon>Bacteria</taxon>
        <taxon>Pseudomonadati</taxon>
        <taxon>Pseudomonadota</taxon>
        <taxon>Gammaproteobacteria</taxon>
        <taxon>Enterobacterales</taxon>
        <taxon>Enterobacteriaceae</taxon>
        <taxon>Kluyvera</taxon>
    </lineage>
</organism>
<keyword evidence="1 9" id="KW-0813">Transport</keyword>
<gene>
    <name evidence="9 10" type="primary">kdpA</name>
    <name evidence="10" type="ORF">I8531_000493</name>
</gene>
<evidence type="ECO:0000256" key="4">
    <source>
        <dbReference type="ARBA" id="ARBA00022692"/>
    </source>
</evidence>